<gene>
    <name evidence="2" type="ORF">CK203_054105</name>
</gene>
<reference evidence="2 3" key="1">
    <citation type="journal article" date="2018" name="PLoS Genet.">
        <title>Population sequencing reveals clonal diversity and ancestral inbreeding in the grapevine cultivar Chardonnay.</title>
        <authorList>
            <person name="Roach M.J."/>
            <person name="Johnson D.L."/>
            <person name="Bohlmann J."/>
            <person name="van Vuuren H.J."/>
            <person name="Jones S.J."/>
            <person name="Pretorius I.S."/>
            <person name="Schmidt S.A."/>
            <person name="Borneman A.R."/>
        </authorList>
    </citation>
    <scope>NUCLEOTIDE SEQUENCE [LARGE SCALE GENOMIC DNA]</scope>
    <source>
        <strain evidence="3">cv. Chardonnay</strain>
        <tissue evidence="2">Leaf</tissue>
    </source>
</reference>
<evidence type="ECO:0008006" key="4">
    <source>
        <dbReference type="Google" id="ProtNLM"/>
    </source>
</evidence>
<dbReference type="AlphaFoldDB" id="A0A438H734"/>
<organism evidence="2 3">
    <name type="scientific">Vitis vinifera</name>
    <name type="common">Grape</name>
    <dbReference type="NCBI Taxonomy" id="29760"/>
    <lineage>
        <taxon>Eukaryota</taxon>
        <taxon>Viridiplantae</taxon>
        <taxon>Streptophyta</taxon>
        <taxon>Embryophyta</taxon>
        <taxon>Tracheophyta</taxon>
        <taxon>Spermatophyta</taxon>
        <taxon>Magnoliopsida</taxon>
        <taxon>eudicotyledons</taxon>
        <taxon>Gunneridae</taxon>
        <taxon>Pentapetalae</taxon>
        <taxon>rosids</taxon>
        <taxon>Vitales</taxon>
        <taxon>Vitaceae</taxon>
        <taxon>Viteae</taxon>
        <taxon>Vitis</taxon>
    </lineage>
</organism>
<dbReference type="GO" id="GO:0008270">
    <property type="term" value="F:zinc ion binding"/>
    <property type="evidence" value="ECO:0007669"/>
    <property type="project" value="InterPro"/>
</dbReference>
<proteinExistence type="predicted"/>
<dbReference type="EMBL" id="QGNW01000269">
    <property type="protein sequence ID" value="RVW80121.1"/>
    <property type="molecule type" value="Genomic_DNA"/>
</dbReference>
<feature type="compositionally biased region" description="Low complexity" evidence="1">
    <location>
        <begin position="32"/>
        <end position="45"/>
    </location>
</feature>
<name>A0A438H734_VITVI</name>
<sequence length="119" mass="13352">MRQDSAIEGALPVKHHVNARNNKNKKGKKHQGTNGEYTTNNNKSKAGNKKKNPHPPCQHCGGKSHPHFKCWRRLDAKCTKCNWMGHEAVICKNKNQQHGEEAQVANQEGGSTVHGYMFL</sequence>
<feature type="region of interest" description="Disordered" evidence="1">
    <location>
        <begin position="1"/>
        <end position="65"/>
    </location>
</feature>
<dbReference type="SUPFAM" id="SSF57756">
    <property type="entry name" value="Retrovirus zinc finger-like domains"/>
    <property type="match status" value="1"/>
</dbReference>
<dbReference type="InterPro" id="IPR036875">
    <property type="entry name" value="Znf_CCHC_sf"/>
</dbReference>
<protein>
    <recommendedName>
        <fullName evidence="4">CCHC-type domain-containing protein</fullName>
    </recommendedName>
</protein>
<feature type="compositionally biased region" description="Basic residues" evidence="1">
    <location>
        <begin position="13"/>
        <end position="31"/>
    </location>
</feature>
<accession>A0A438H734</accession>
<evidence type="ECO:0000313" key="2">
    <source>
        <dbReference type="EMBL" id="RVW80121.1"/>
    </source>
</evidence>
<dbReference type="Proteomes" id="UP000288805">
    <property type="component" value="Unassembled WGS sequence"/>
</dbReference>
<evidence type="ECO:0000313" key="3">
    <source>
        <dbReference type="Proteomes" id="UP000288805"/>
    </source>
</evidence>
<evidence type="ECO:0000256" key="1">
    <source>
        <dbReference type="SAM" id="MobiDB-lite"/>
    </source>
</evidence>
<dbReference type="GO" id="GO:0003676">
    <property type="term" value="F:nucleic acid binding"/>
    <property type="evidence" value="ECO:0007669"/>
    <property type="project" value="InterPro"/>
</dbReference>
<comment type="caution">
    <text evidence="2">The sequence shown here is derived from an EMBL/GenBank/DDBJ whole genome shotgun (WGS) entry which is preliminary data.</text>
</comment>